<protein>
    <submittedName>
        <fullName evidence="2">Unnamed protein product</fullName>
    </submittedName>
</protein>
<dbReference type="Proteomes" id="UP001165121">
    <property type="component" value="Unassembled WGS sequence"/>
</dbReference>
<evidence type="ECO:0000313" key="3">
    <source>
        <dbReference type="Proteomes" id="UP001165121"/>
    </source>
</evidence>
<evidence type="ECO:0000256" key="1">
    <source>
        <dbReference type="SAM" id="MobiDB-lite"/>
    </source>
</evidence>
<dbReference type="EMBL" id="BSXT01003904">
    <property type="protein sequence ID" value="GMF56086.1"/>
    <property type="molecule type" value="Genomic_DNA"/>
</dbReference>
<organism evidence="2 3">
    <name type="scientific">Phytophthora fragariaefolia</name>
    <dbReference type="NCBI Taxonomy" id="1490495"/>
    <lineage>
        <taxon>Eukaryota</taxon>
        <taxon>Sar</taxon>
        <taxon>Stramenopiles</taxon>
        <taxon>Oomycota</taxon>
        <taxon>Peronosporomycetes</taxon>
        <taxon>Peronosporales</taxon>
        <taxon>Peronosporaceae</taxon>
        <taxon>Phytophthora</taxon>
    </lineage>
</organism>
<dbReference type="AlphaFoldDB" id="A0A9W6Y553"/>
<accession>A0A9W6Y553</accession>
<keyword evidence="3" id="KW-1185">Reference proteome</keyword>
<name>A0A9W6Y553_9STRA</name>
<comment type="caution">
    <text evidence="2">The sequence shown here is derived from an EMBL/GenBank/DDBJ whole genome shotgun (WGS) entry which is preliminary data.</text>
</comment>
<feature type="compositionally biased region" description="Acidic residues" evidence="1">
    <location>
        <begin position="44"/>
        <end position="53"/>
    </location>
</feature>
<sequence length="224" mass="25819">MADERLNRLLSRGEVPPPWKTPDAHIEYSDEDADSTVDATNADPDFELVEEVASDGSGFSSSEDESDGDVQLWVSSSEFKQSETERSRPSSRSRGSRRHKSILAAKDSLKFTIEELQTIEVPEDDEASWVCCGNKVQWVSSTKTSFGQTPGFPDYEPHQLSTRQVKERWDVNLYALLTRKLSWREVFRRRIRLLYFYRRSDLSFAVLKMLERTVNAMDRHARAF</sequence>
<evidence type="ECO:0000313" key="2">
    <source>
        <dbReference type="EMBL" id="GMF56086.1"/>
    </source>
</evidence>
<reference evidence="2" key="1">
    <citation type="submission" date="2023-04" db="EMBL/GenBank/DDBJ databases">
        <title>Phytophthora fragariaefolia NBRC 109709.</title>
        <authorList>
            <person name="Ichikawa N."/>
            <person name="Sato H."/>
            <person name="Tonouchi N."/>
        </authorList>
    </citation>
    <scope>NUCLEOTIDE SEQUENCE</scope>
    <source>
        <strain evidence="2">NBRC 109709</strain>
    </source>
</reference>
<gene>
    <name evidence="2" type="ORF">Pfra01_002374300</name>
</gene>
<proteinExistence type="predicted"/>
<feature type="compositionally biased region" description="Basic residues" evidence="1">
    <location>
        <begin position="89"/>
        <end position="99"/>
    </location>
</feature>
<feature type="region of interest" description="Disordered" evidence="1">
    <location>
        <begin position="1"/>
        <end position="99"/>
    </location>
</feature>
<dbReference type="OrthoDB" id="127645at2759"/>